<organism evidence="1 2">
    <name type="scientific">Roseovarius nanhaiticus</name>
    <dbReference type="NCBI Taxonomy" id="573024"/>
    <lineage>
        <taxon>Bacteria</taxon>
        <taxon>Pseudomonadati</taxon>
        <taxon>Pseudomonadota</taxon>
        <taxon>Alphaproteobacteria</taxon>
        <taxon>Rhodobacterales</taxon>
        <taxon>Roseobacteraceae</taxon>
        <taxon>Roseovarius</taxon>
    </lineage>
</organism>
<evidence type="ECO:0000313" key="2">
    <source>
        <dbReference type="Proteomes" id="UP000186019"/>
    </source>
</evidence>
<dbReference type="AlphaFoldDB" id="A0A1N7H784"/>
<dbReference type="OrthoDB" id="8561366at2"/>
<sequence length="148" mass="17159">MDLRLQLAKIKSPVYAYWQRIYYQAVKQEDFHTALKALKRISDKHKGMMPPYWALELAKVRLSLGQFDRAENVVEEIAESIKNSKTYNHDTKLFLLKHIERTHSAALKGKHGVADLLKAEGVQYIRVEEIDFTRVDPILSVGWPLIPE</sequence>
<accession>A0A1N7H784</accession>
<evidence type="ECO:0000313" key="1">
    <source>
        <dbReference type="EMBL" id="SIS20709.1"/>
    </source>
</evidence>
<name>A0A1N7H784_9RHOB</name>
<dbReference type="Gene3D" id="1.25.40.10">
    <property type="entry name" value="Tetratricopeptide repeat domain"/>
    <property type="match status" value="1"/>
</dbReference>
<dbReference type="RefSeq" id="WP_076534635.1">
    <property type="nucleotide sequence ID" value="NZ_FOAC01000003.1"/>
</dbReference>
<dbReference type="Pfam" id="PF14559">
    <property type="entry name" value="TPR_19"/>
    <property type="match status" value="1"/>
</dbReference>
<keyword evidence="2" id="KW-1185">Reference proteome</keyword>
<gene>
    <name evidence="1" type="ORF">SAMN05421666_2616</name>
</gene>
<protein>
    <submittedName>
        <fullName evidence="1">Tetratricopeptide repeat-containing protein</fullName>
    </submittedName>
</protein>
<reference evidence="1 2" key="1">
    <citation type="submission" date="2017-01" db="EMBL/GenBank/DDBJ databases">
        <authorList>
            <person name="Mah S.A."/>
            <person name="Swanson W.J."/>
            <person name="Moy G.W."/>
            <person name="Vacquier V.D."/>
        </authorList>
    </citation>
    <scope>NUCLEOTIDE SEQUENCE [LARGE SCALE GENOMIC DNA]</scope>
    <source>
        <strain evidence="1 2">DSM 29590</strain>
    </source>
</reference>
<dbReference type="Proteomes" id="UP000186019">
    <property type="component" value="Unassembled WGS sequence"/>
</dbReference>
<dbReference type="EMBL" id="FTNV01000002">
    <property type="protein sequence ID" value="SIS20709.1"/>
    <property type="molecule type" value="Genomic_DNA"/>
</dbReference>
<dbReference type="InterPro" id="IPR011990">
    <property type="entry name" value="TPR-like_helical_dom_sf"/>
</dbReference>
<proteinExistence type="predicted"/>